<protein>
    <submittedName>
        <fullName evidence="1">Uncharacterized protein</fullName>
    </submittedName>
</protein>
<organism evidence="1 2">
    <name type="scientific">Paenibacillus rigui</name>
    <dbReference type="NCBI Taxonomy" id="554312"/>
    <lineage>
        <taxon>Bacteria</taxon>
        <taxon>Bacillati</taxon>
        <taxon>Bacillota</taxon>
        <taxon>Bacilli</taxon>
        <taxon>Bacillales</taxon>
        <taxon>Paenibacillaceae</taxon>
        <taxon>Paenibacillus</taxon>
    </lineage>
</organism>
<keyword evidence="2" id="KW-1185">Reference proteome</keyword>
<comment type="caution">
    <text evidence="1">The sequence shown here is derived from an EMBL/GenBank/DDBJ whole genome shotgun (WGS) entry which is preliminary data.</text>
</comment>
<dbReference type="Proteomes" id="UP000215509">
    <property type="component" value="Unassembled WGS sequence"/>
</dbReference>
<sequence length="83" mass="10203">MKLIHLYDYYLKYSKITPKPVRVKIRVGDLDFKNIKLDRDIERVKRRYHQLTKSELVELLVNAEQYIAEQNRTWIKTQFESFQ</sequence>
<accession>A0A229UQJ7</accession>
<evidence type="ECO:0000313" key="2">
    <source>
        <dbReference type="Proteomes" id="UP000215509"/>
    </source>
</evidence>
<evidence type="ECO:0000313" key="1">
    <source>
        <dbReference type="EMBL" id="OXM85660.1"/>
    </source>
</evidence>
<dbReference type="EMBL" id="NMQW01000020">
    <property type="protein sequence ID" value="OXM85660.1"/>
    <property type="molecule type" value="Genomic_DNA"/>
</dbReference>
<reference evidence="1 2" key="1">
    <citation type="submission" date="2017-07" db="EMBL/GenBank/DDBJ databases">
        <title>Genome sequencing and assembly of Paenibacillus rigui.</title>
        <authorList>
            <person name="Mayilraj S."/>
        </authorList>
    </citation>
    <scope>NUCLEOTIDE SEQUENCE [LARGE SCALE GENOMIC DNA]</scope>
    <source>
        <strain evidence="1 2">JCM 16352</strain>
    </source>
</reference>
<name>A0A229UQJ7_9BACL</name>
<gene>
    <name evidence="1" type="ORF">CF651_14875</name>
</gene>
<proteinExistence type="predicted"/>
<dbReference type="AlphaFoldDB" id="A0A229UQJ7"/>